<name>A0A8S1EDE8_9PELO</name>
<evidence type="ECO:0000256" key="1">
    <source>
        <dbReference type="SAM" id="SignalP"/>
    </source>
</evidence>
<comment type="caution">
    <text evidence="2">The sequence shown here is derived from an EMBL/GenBank/DDBJ whole genome shotgun (WGS) entry which is preliminary data.</text>
</comment>
<gene>
    <name evidence="2" type="ORF">CBOVIS_LOCUS1954</name>
</gene>
<organism evidence="2 3">
    <name type="scientific">Caenorhabditis bovis</name>
    <dbReference type="NCBI Taxonomy" id="2654633"/>
    <lineage>
        <taxon>Eukaryota</taxon>
        <taxon>Metazoa</taxon>
        <taxon>Ecdysozoa</taxon>
        <taxon>Nematoda</taxon>
        <taxon>Chromadorea</taxon>
        <taxon>Rhabditida</taxon>
        <taxon>Rhabditina</taxon>
        <taxon>Rhabditomorpha</taxon>
        <taxon>Rhabditoidea</taxon>
        <taxon>Rhabditidae</taxon>
        <taxon>Peloderinae</taxon>
        <taxon>Caenorhabditis</taxon>
    </lineage>
</organism>
<keyword evidence="1" id="KW-0732">Signal</keyword>
<proteinExistence type="predicted"/>
<protein>
    <recommendedName>
        <fullName evidence="4">Receptor L-domain domain-containing protein</fullName>
    </recommendedName>
</protein>
<feature type="chain" id="PRO_5035720551" description="Receptor L-domain domain-containing protein" evidence="1">
    <location>
        <begin position="18"/>
        <end position="413"/>
    </location>
</feature>
<dbReference type="AlphaFoldDB" id="A0A8S1EDE8"/>
<feature type="signal peptide" evidence="1">
    <location>
        <begin position="1"/>
        <end position="17"/>
    </location>
</feature>
<keyword evidence="3" id="KW-1185">Reference proteome</keyword>
<sequence length="413" mass="48017">MLKKLCALLILLSCADCEESMFFVPDPPNFRNVFMRMIDSNEYCSFTAFARDPVMEVAFSDRFPNCTSIAQVRIFMHAFAPEVILSRIENFQYMYDVELYIENVRVKKLDFSWLQKMTNVHLVIAHNKWLEEISIPPKALKNGKGNVIEIYDNPLLKIDDSSLPENGKPHQNTYFTYTDVMNRFVGFWCQYKSGTSYTATYFDPDPDLIKCQYLYDVRIYFSNWNTDEIHNFLSNLRAVTMVTMIIHRPKLESIDMTQLRIAENFEIHIVENEQLVNVYFSEELMRTPKYAASISLPHLLDALISIITILEIFSSNNNKLSTETYQAFQRICYSKCEIFKEYGFVHQTEQSTTVTTRASVVCTSTPSTTTTTRKPTNTSEEESEMNRIAMHSRLVSILQIPPLLLIIIFLDFK</sequence>
<evidence type="ECO:0008006" key="4">
    <source>
        <dbReference type="Google" id="ProtNLM"/>
    </source>
</evidence>
<reference evidence="2 3" key="1">
    <citation type="submission" date="2020-04" db="EMBL/GenBank/DDBJ databases">
        <authorList>
            <person name="Laetsch R D."/>
            <person name="Stevens L."/>
            <person name="Kumar S."/>
            <person name="Blaxter L. M."/>
        </authorList>
    </citation>
    <scope>NUCLEOTIDE SEQUENCE [LARGE SCALE GENOMIC DNA]</scope>
</reference>
<evidence type="ECO:0000313" key="3">
    <source>
        <dbReference type="Proteomes" id="UP000494206"/>
    </source>
</evidence>
<accession>A0A8S1EDE8</accession>
<dbReference type="Proteomes" id="UP000494206">
    <property type="component" value="Unassembled WGS sequence"/>
</dbReference>
<evidence type="ECO:0000313" key="2">
    <source>
        <dbReference type="EMBL" id="CAB3398711.1"/>
    </source>
</evidence>
<dbReference type="EMBL" id="CADEPM010000001">
    <property type="protein sequence ID" value="CAB3398711.1"/>
    <property type="molecule type" value="Genomic_DNA"/>
</dbReference>